<dbReference type="Gene3D" id="3.40.50.300">
    <property type="entry name" value="P-loop containing nucleotide triphosphate hydrolases"/>
    <property type="match status" value="1"/>
</dbReference>
<evidence type="ECO:0000256" key="8">
    <source>
        <dbReference type="ARBA" id="ARBA00022840"/>
    </source>
</evidence>
<dbReference type="EMBL" id="MFJE01000005">
    <property type="protein sequence ID" value="OGG15224.1"/>
    <property type="molecule type" value="Genomic_DNA"/>
</dbReference>
<comment type="subcellular location">
    <subcellularLocation>
        <location evidence="1">Cytoplasm</location>
    </subcellularLocation>
</comment>
<dbReference type="Proteomes" id="UP000177383">
    <property type="component" value="Unassembled WGS sequence"/>
</dbReference>
<evidence type="ECO:0000256" key="4">
    <source>
        <dbReference type="ARBA" id="ARBA00022490"/>
    </source>
</evidence>
<dbReference type="GO" id="GO:0046872">
    <property type="term" value="F:metal ion binding"/>
    <property type="evidence" value="ECO:0007669"/>
    <property type="project" value="UniProtKB-KW"/>
</dbReference>
<keyword evidence="5" id="KW-0819">tRNA processing</keyword>
<evidence type="ECO:0000256" key="3">
    <source>
        <dbReference type="ARBA" id="ARBA00019010"/>
    </source>
</evidence>
<organism evidence="11 12">
    <name type="scientific">Candidatus Gottesmanbacteria bacterium RIFCSPHIGHO2_01_FULL_39_10</name>
    <dbReference type="NCBI Taxonomy" id="1798375"/>
    <lineage>
        <taxon>Bacteria</taxon>
        <taxon>Candidatus Gottesmaniibacteriota</taxon>
    </lineage>
</organism>
<accession>A0A1F5ZSA3</accession>
<evidence type="ECO:0000256" key="9">
    <source>
        <dbReference type="ARBA" id="ARBA00022842"/>
    </source>
</evidence>
<dbReference type="GO" id="GO:0016740">
    <property type="term" value="F:transferase activity"/>
    <property type="evidence" value="ECO:0007669"/>
    <property type="project" value="UniProtKB-KW"/>
</dbReference>
<dbReference type="NCBIfam" id="TIGR00150">
    <property type="entry name" value="T6A_YjeE"/>
    <property type="match status" value="1"/>
</dbReference>
<name>A0A1F5ZSA3_9BACT</name>
<keyword evidence="4" id="KW-0963">Cytoplasm</keyword>
<dbReference type="GO" id="GO:0002949">
    <property type="term" value="P:tRNA threonylcarbamoyladenosine modification"/>
    <property type="evidence" value="ECO:0007669"/>
    <property type="project" value="InterPro"/>
</dbReference>
<reference evidence="11 12" key="1">
    <citation type="journal article" date="2016" name="Nat. Commun.">
        <title>Thousands of microbial genomes shed light on interconnected biogeochemical processes in an aquifer system.</title>
        <authorList>
            <person name="Anantharaman K."/>
            <person name="Brown C.T."/>
            <person name="Hug L.A."/>
            <person name="Sharon I."/>
            <person name="Castelle C.J."/>
            <person name="Probst A.J."/>
            <person name="Thomas B.C."/>
            <person name="Singh A."/>
            <person name="Wilkins M.J."/>
            <person name="Karaoz U."/>
            <person name="Brodie E.L."/>
            <person name="Williams K.H."/>
            <person name="Hubbard S.S."/>
            <person name="Banfield J.F."/>
        </authorList>
    </citation>
    <scope>NUCLEOTIDE SEQUENCE [LARGE SCALE GENOMIC DNA]</scope>
</reference>
<keyword evidence="11" id="KW-0808">Transferase</keyword>
<evidence type="ECO:0000256" key="10">
    <source>
        <dbReference type="ARBA" id="ARBA00032441"/>
    </source>
</evidence>
<gene>
    <name evidence="11" type="ORF">A2773_05065</name>
</gene>
<evidence type="ECO:0000256" key="6">
    <source>
        <dbReference type="ARBA" id="ARBA00022723"/>
    </source>
</evidence>
<dbReference type="GO" id="GO:0005737">
    <property type="term" value="C:cytoplasm"/>
    <property type="evidence" value="ECO:0007669"/>
    <property type="project" value="UniProtKB-SubCell"/>
</dbReference>
<keyword evidence="6" id="KW-0479">Metal-binding</keyword>
<comment type="caution">
    <text evidence="11">The sequence shown here is derived from an EMBL/GenBank/DDBJ whole genome shotgun (WGS) entry which is preliminary data.</text>
</comment>
<evidence type="ECO:0000256" key="2">
    <source>
        <dbReference type="ARBA" id="ARBA00007599"/>
    </source>
</evidence>
<keyword evidence="8" id="KW-0067">ATP-binding</keyword>
<evidence type="ECO:0000313" key="12">
    <source>
        <dbReference type="Proteomes" id="UP000177383"/>
    </source>
</evidence>
<dbReference type="PANTHER" id="PTHR33540:SF2">
    <property type="entry name" value="TRNA THREONYLCARBAMOYLADENOSINE BIOSYNTHESIS PROTEIN TSAE"/>
    <property type="match status" value="1"/>
</dbReference>
<comment type="similarity">
    <text evidence="2">Belongs to the TsaE family.</text>
</comment>
<proteinExistence type="inferred from homology"/>
<protein>
    <recommendedName>
        <fullName evidence="3">tRNA threonylcarbamoyladenosine biosynthesis protein TsaE</fullName>
    </recommendedName>
    <alternativeName>
        <fullName evidence="10">t(6)A37 threonylcarbamoyladenosine biosynthesis protein TsaE</fullName>
    </alternativeName>
</protein>
<dbReference type="InterPro" id="IPR027417">
    <property type="entry name" value="P-loop_NTPase"/>
</dbReference>
<dbReference type="GO" id="GO:0005524">
    <property type="term" value="F:ATP binding"/>
    <property type="evidence" value="ECO:0007669"/>
    <property type="project" value="UniProtKB-KW"/>
</dbReference>
<dbReference type="AlphaFoldDB" id="A0A1F5ZSA3"/>
<dbReference type="STRING" id="1798375.A2773_05065"/>
<dbReference type="SUPFAM" id="SSF52540">
    <property type="entry name" value="P-loop containing nucleoside triphosphate hydrolases"/>
    <property type="match status" value="1"/>
</dbReference>
<evidence type="ECO:0000313" key="11">
    <source>
        <dbReference type="EMBL" id="OGG15224.1"/>
    </source>
</evidence>
<evidence type="ECO:0000256" key="1">
    <source>
        <dbReference type="ARBA" id="ARBA00004496"/>
    </source>
</evidence>
<keyword evidence="9" id="KW-0460">Magnesium</keyword>
<keyword evidence="7" id="KW-0547">Nucleotide-binding</keyword>
<evidence type="ECO:0000256" key="5">
    <source>
        <dbReference type="ARBA" id="ARBA00022694"/>
    </source>
</evidence>
<sequence length="143" mass="16284">MKFLSHTQGETIGLGERVGKTLRGGEVVALYGDLGAGKTTFVHGLANGLGIKKRILSPTFIIVRHYDIKNNTAKVLYHIDLYRLEKIQEIGSLGLKDLMHNKSNIVIIEWPERLANLLPQERIDIHFKYLTENEREIIMKKYG</sequence>
<dbReference type="Pfam" id="PF02367">
    <property type="entry name" value="TsaE"/>
    <property type="match status" value="1"/>
</dbReference>
<dbReference type="InterPro" id="IPR003442">
    <property type="entry name" value="T6A_TsaE"/>
</dbReference>
<dbReference type="PANTHER" id="PTHR33540">
    <property type="entry name" value="TRNA THREONYLCARBAMOYLADENOSINE BIOSYNTHESIS PROTEIN TSAE"/>
    <property type="match status" value="1"/>
</dbReference>
<evidence type="ECO:0000256" key="7">
    <source>
        <dbReference type="ARBA" id="ARBA00022741"/>
    </source>
</evidence>